<dbReference type="Proteomes" id="UP000712600">
    <property type="component" value="Unassembled WGS sequence"/>
</dbReference>
<evidence type="ECO:0008006" key="3">
    <source>
        <dbReference type="Google" id="ProtNLM"/>
    </source>
</evidence>
<dbReference type="SUPFAM" id="SSF54001">
    <property type="entry name" value="Cysteine proteinases"/>
    <property type="match status" value="1"/>
</dbReference>
<comment type="caution">
    <text evidence="1">The sequence shown here is derived from an EMBL/GenBank/DDBJ whole genome shotgun (WGS) entry which is preliminary data.</text>
</comment>
<proteinExistence type="predicted"/>
<dbReference type="InterPro" id="IPR038765">
    <property type="entry name" value="Papain-like_cys_pep_sf"/>
</dbReference>
<dbReference type="AlphaFoldDB" id="A0A8S9QEW6"/>
<dbReference type="EMBL" id="QGKX02001290">
    <property type="protein sequence ID" value="KAF3540336.1"/>
    <property type="molecule type" value="Genomic_DNA"/>
</dbReference>
<gene>
    <name evidence="1" type="ORF">F2Q69_00023989</name>
</gene>
<dbReference type="Gene3D" id="3.40.395.10">
    <property type="entry name" value="Adenoviral Proteinase, Chain A"/>
    <property type="match status" value="1"/>
</dbReference>
<organism evidence="1 2">
    <name type="scientific">Brassica cretica</name>
    <name type="common">Mustard</name>
    <dbReference type="NCBI Taxonomy" id="69181"/>
    <lineage>
        <taxon>Eukaryota</taxon>
        <taxon>Viridiplantae</taxon>
        <taxon>Streptophyta</taxon>
        <taxon>Embryophyta</taxon>
        <taxon>Tracheophyta</taxon>
        <taxon>Spermatophyta</taxon>
        <taxon>Magnoliopsida</taxon>
        <taxon>eudicotyledons</taxon>
        <taxon>Gunneridae</taxon>
        <taxon>Pentapetalae</taxon>
        <taxon>rosids</taxon>
        <taxon>malvids</taxon>
        <taxon>Brassicales</taxon>
        <taxon>Brassicaceae</taxon>
        <taxon>Brassiceae</taxon>
        <taxon>Brassica</taxon>
    </lineage>
</organism>
<accession>A0A8S9QEW6</accession>
<reference evidence="1" key="1">
    <citation type="submission" date="2019-12" db="EMBL/GenBank/DDBJ databases">
        <title>Genome sequencing and annotation of Brassica cretica.</title>
        <authorList>
            <person name="Studholme D.J."/>
            <person name="Sarris P."/>
        </authorList>
    </citation>
    <scope>NUCLEOTIDE SEQUENCE</scope>
    <source>
        <strain evidence="1">PFS-109/04</strain>
        <tissue evidence="1">Leaf</tissue>
    </source>
</reference>
<evidence type="ECO:0000313" key="1">
    <source>
        <dbReference type="EMBL" id="KAF3540336.1"/>
    </source>
</evidence>
<sequence length="251" mass="28802">MAPLLWNDEQLDQTKEDSPDAALVFFREEEWEKIRTWSTSSTCLRIGPATLDFEIANRLMDKSEWVDSLEIDAAMYVFREGTSLKRWRPHRVAFMTVVFSNMIKKEYGLLEAQGRKKYTLHNLLLHGNHWIALCISFVTRSIDVFDCSGRKRHKELDGFANLIPRIVKAVQPTRHQKDFAISAYTVSYVPVGKLNKSAWVRVLFSKTRAFLDVQIAQQIQGRTLPVIPVGGRQIASRNFVITDVKLSSVAM</sequence>
<protein>
    <recommendedName>
        <fullName evidence="3">Ubiquitin-like protease family profile domain-containing protein</fullName>
    </recommendedName>
</protein>
<name>A0A8S9QEW6_BRACR</name>
<evidence type="ECO:0000313" key="2">
    <source>
        <dbReference type="Proteomes" id="UP000712600"/>
    </source>
</evidence>